<keyword evidence="4 5" id="KW-0472">Membrane</keyword>
<dbReference type="Gene3D" id="1.20.120.1630">
    <property type="match status" value="1"/>
</dbReference>
<accession>A0A2S9VFA1</accession>
<keyword evidence="6" id="KW-0489">Methyltransferase</keyword>
<evidence type="ECO:0000313" key="7">
    <source>
        <dbReference type="Proteomes" id="UP000238949"/>
    </source>
</evidence>
<reference evidence="7" key="1">
    <citation type="journal article" date="2020" name="Int. J. Syst. Evol. Microbiol.">
        <title>Alteromonas alba sp. nov., a marine bacterium isolated from the seawater of the West Pacific Ocean.</title>
        <authorList>
            <person name="Sun C."/>
            <person name="Wu Y.-H."/>
            <person name="Xamxidin M."/>
            <person name="Cheng H."/>
            <person name="Xu X.-W."/>
        </authorList>
    </citation>
    <scope>NUCLEOTIDE SEQUENCE [LARGE SCALE GENOMIC DNA]</scope>
    <source>
        <strain evidence="7">190</strain>
    </source>
</reference>
<feature type="transmembrane region" description="Helical" evidence="5">
    <location>
        <begin position="6"/>
        <end position="28"/>
    </location>
</feature>
<protein>
    <submittedName>
        <fullName evidence="6">Isoprenylcysteine carboxylmethyltransferase family protein</fullName>
    </submittedName>
</protein>
<feature type="transmembrane region" description="Helical" evidence="5">
    <location>
        <begin position="140"/>
        <end position="170"/>
    </location>
</feature>
<keyword evidence="6" id="KW-0808">Transferase</keyword>
<evidence type="ECO:0000256" key="2">
    <source>
        <dbReference type="ARBA" id="ARBA00022692"/>
    </source>
</evidence>
<keyword evidence="7" id="KW-1185">Reference proteome</keyword>
<dbReference type="Proteomes" id="UP000238949">
    <property type="component" value="Unassembled WGS sequence"/>
</dbReference>
<dbReference type="RefSeq" id="WP_105933207.1">
    <property type="nucleotide sequence ID" value="NZ_PVNP01000016.1"/>
</dbReference>
<sequence length="200" mass="22962">MEDFFLLRYFLAGFFTFVAVFYTALILYKKRTHQPVVSMGPTYSCHWWNHLAFRVFRATIWLVTVVVAFQPVAFEYLVPFEWLLIVPLQWSGAGFLLVGFALAVGANFSLGKQWRSGIVNHHDHALIEQGLYSISRNPGYIGVAIAQVGFFLALPSLFSLVCMLVGLAALRKQTQLEEVFLNARYKDRYLAYQNLVPRWL</sequence>
<dbReference type="Pfam" id="PF04191">
    <property type="entry name" value="PEMT"/>
    <property type="match status" value="1"/>
</dbReference>
<dbReference type="PANTHER" id="PTHR12714:SF9">
    <property type="entry name" value="PROTEIN-S-ISOPRENYLCYSTEINE O-METHYLTRANSFERASE"/>
    <property type="match status" value="1"/>
</dbReference>
<dbReference type="GO" id="GO:0008168">
    <property type="term" value="F:methyltransferase activity"/>
    <property type="evidence" value="ECO:0007669"/>
    <property type="project" value="UniProtKB-KW"/>
</dbReference>
<feature type="transmembrane region" description="Helical" evidence="5">
    <location>
        <begin position="90"/>
        <end position="110"/>
    </location>
</feature>
<dbReference type="PANTHER" id="PTHR12714">
    <property type="entry name" value="PROTEIN-S ISOPRENYLCYSTEINE O-METHYLTRANSFERASE"/>
    <property type="match status" value="1"/>
</dbReference>
<proteinExistence type="predicted"/>
<dbReference type="GO" id="GO:0032259">
    <property type="term" value="P:methylation"/>
    <property type="evidence" value="ECO:0007669"/>
    <property type="project" value="UniProtKB-KW"/>
</dbReference>
<feature type="transmembrane region" description="Helical" evidence="5">
    <location>
        <begin position="58"/>
        <end position="78"/>
    </location>
</feature>
<evidence type="ECO:0000313" key="6">
    <source>
        <dbReference type="EMBL" id="PRO75119.1"/>
    </source>
</evidence>
<evidence type="ECO:0000256" key="4">
    <source>
        <dbReference type="ARBA" id="ARBA00023136"/>
    </source>
</evidence>
<dbReference type="InterPro" id="IPR007318">
    <property type="entry name" value="Phopholipid_MeTrfase"/>
</dbReference>
<dbReference type="EMBL" id="PVNP01000016">
    <property type="protein sequence ID" value="PRO75119.1"/>
    <property type="molecule type" value="Genomic_DNA"/>
</dbReference>
<evidence type="ECO:0000256" key="5">
    <source>
        <dbReference type="SAM" id="Phobius"/>
    </source>
</evidence>
<organism evidence="6 7">
    <name type="scientific">Alteromonas alba</name>
    <dbReference type="NCBI Taxonomy" id="2079529"/>
    <lineage>
        <taxon>Bacteria</taxon>
        <taxon>Pseudomonadati</taxon>
        <taxon>Pseudomonadota</taxon>
        <taxon>Gammaproteobacteria</taxon>
        <taxon>Alteromonadales</taxon>
        <taxon>Alteromonadaceae</taxon>
        <taxon>Alteromonas/Salinimonas group</taxon>
        <taxon>Alteromonas</taxon>
    </lineage>
</organism>
<evidence type="ECO:0000256" key="3">
    <source>
        <dbReference type="ARBA" id="ARBA00022989"/>
    </source>
</evidence>
<dbReference type="OrthoDB" id="9811969at2"/>
<dbReference type="AlphaFoldDB" id="A0A2S9VFA1"/>
<keyword evidence="2 5" id="KW-0812">Transmembrane</keyword>
<dbReference type="GO" id="GO:0012505">
    <property type="term" value="C:endomembrane system"/>
    <property type="evidence" value="ECO:0007669"/>
    <property type="project" value="UniProtKB-SubCell"/>
</dbReference>
<evidence type="ECO:0000256" key="1">
    <source>
        <dbReference type="ARBA" id="ARBA00004127"/>
    </source>
</evidence>
<comment type="subcellular location">
    <subcellularLocation>
        <location evidence="1">Endomembrane system</location>
        <topology evidence="1">Multi-pass membrane protein</topology>
    </subcellularLocation>
</comment>
<name>A0A2S9VFA1_9ALTE</name>
<gene>
    <name evidence="6" type="ORF">C6Y40_02640</name>
</gene>
<comment type="caution">
    <text evidence="6">The sequence shown here is derived from an EMBL/GenBank/DDBJ whole genome shotgun (WGS) entry which is preliminary data.</text>
</comment>
<keyword evidence="3 5" id="KW-1133">Transmembrane helix</keyword>